<organism evidence="2 3">
    <name type="scientific">Deinococcus malanensis</name>
    <dbReference type="NCBI Taxonomy" id="1706855"/>
    <lineage>
        <taxon>Bacteria</taxon>
        <taxon>Thermotogati</taxon>
        <taxon>Deinococcota</taxon>
        <taxon>Deinococci</taxon>
        <taxon>Deinococcales</taxon>
        <taxon>Deinococcaceae</taxon>
        <taxon>Deinococcus</taxon>
    </lineage>
</organism>
<feature type="transmembrane region" description="Helical" evidence="1">
    <location>
        <begin position="40"/>
        <end position="73"/>
    </location>
</feature>
<dbReference type="InterPro" id="IPR007401">
    <property type="entry name" value="DUF454"/>
</dbReference>
<protein>
    <recommendedName>
        <fullName evidence="4">DUF454 domain-containing protein</fullName>
    </recommendedName>
</protein>
<accession>A0ABQ2ETF2</accession>
<reference evidence="3" key="1">
    <citation type="journal article" date="2019" name="Int. J. Syst. Evol. Microbiol.">
        <title>The Global Catalogue of Microorganisms (GCM) 10K type strain sequencing project: providing services to taxonomists for standard genome sequencing and annotation.</title>
        <authorList>
            <consortium name="The Broad Institute Genomics Platform"/>
            <consortium name="The Broad Institute Genome Sequencing Center for Infectious Disease"/>
            <person name="Wu L."/>
            <person name="Ma J."/>
        </authorList>
    </citation>
    <scope>NUCLEOTIDE SEQUENCE [LARGE SCALE GENOMIC DNA]</scope>
    <source>
        <strain evidence="3">JCM 30331</strain>
    </source>
</reference>
<keyword evidence="1" id="KW-1133">Transmembrane helix</keyword>
<dbReference type="EMBL" id="BMPP01000006">
    <property type="protein sequence ID" value="GGK24144.1"/>
    <property type="molecule type" value="Genomic_DNA"/>
</dbReference>
<feature type="transmembrane region" description="Helical" evidence="1">
    <location>
        <begin position="129"/>
        <end position="148"/>
    </location>
</feature>
<evidence type="ECO:0008006" key="4">
    <source>
        <dbReference type="Google" id="ProtNLM"/>
    </source>
</evidence>
<evidence type="ECO:0000313" key="2">
    <source>
        <dbReference type="EMBL" id="GGK24144.1"/>
    </source>
</evidence>
<dbReference type="Pfam" id="PF04304">
    <property type="entry name" value="DUF454"/>
    <property type="match status" value="1"/>
</dbReference>
<keyword evidence="1" id="KW-0812">Transmembrane</keyword>
<comment type="caution">
    <text evidence="2">The sequence shown here is derived from an EMBL/GenBank/DDBJ whole genome shotgun (WGS) entry which is preliminary data.</text>
</comment>
<dbReference type="PANTHER" id="PTHR35813">
    <property type="entry name" value="INNER MEMBRANE PROTEIN YBAN"/>
    <property type="match status" value="1"/>
</dbReference>
<evidence type="ECO:0000313" key="3">
    <source>
        <dbReference type="Proteomes" id="UP000647587"/>
    </source>
</evidence>
<name>A0ABQ2ETF2_9DEIO</name>
<dbReference type="PANTHER" id="PTHR35813:SF1">
    <property type="entry name" value="INNER MEMBRANE PROTEIN YBAN"/>
    <property type="match status" value="1"/>
</dbReference>
<sequence>MRVQDWQTTPPAASLCRVTPSVSTPNLPDPGHVPRVRPLWVALGLVLSSLGVVGLLVPGFPGTVWFVLAAAAFARGDPRWEAWLLSRPVVGRLIGDYRAGRGMPLRAKWIACSSIALAVGFSMGRLPGLAAQLVWVLVGLAGVGFITLRVPTGR</sequence>
<gene>
    <name evidence="2" type="ORF">GCM10008955_17150</name>
</gene>
<keyword evidence="3" id="KW-1185">Reference proteome</keyword>
<evidence type="ECO:0000256" key="1">
    <source>
        <dbReference type="SAM" id="Phobius"/>
    </source>
</evidence>
<keyword evidence="1" id="KW-0472">Membrane</keyword>
<proteinExistence type="predicted"/>
<dbReference type="Proteomes" id="UP000647587">
    <property type="component" value="Unassembled WGS sequence"/>
</dbReference>